<dbReference type="OrthoDB" id="18359at2"/>
<reference evidence="2" key="1">
    <citation type="submission" date="2016-10" db="EMBL/GenBank/DDBJ databases">
        <authorList>
            <person name="Varghese N."/>
            <person name="Submissions S."/>
        </authorList>
    </citation>
    <scope>NUCLEOTIDE SEQUENCE [LARGE SCALE GENOMIC DNA]</scope>
    <source>
        <strain evidence="2">P18</strain>
    </source>
</reference>
<evidence type="ECO:0000313" key="1">
    <source>
        <dbReference type="EMBL" id="SFP39009.1"/>
    </source>
</evidence>
<protein>
    <recommendedName>
        <fullName evidence="3">SEC-C motif-containing protein</fullName>
    </recommendedName>
</protein>
<name>A0A1I5PYP7_9FIRM</name>
<gene>
    <name evidence="1" type="ORF">SAMN04487928_101206</name>
</gene>
<dbReference type="EMBL" id="FOXO01000001">
    <property type="protein sequence ID" value="SFP39009.1"/>
    <property type="molecule type" value="Genomic_DNA"/>
</dbReference>
<dbReference type="SUPFAM" id="SSF103642">
    <property type="entry name" value="Sec-C motif"/>
    <property type="match status" value="1"/>
</dbReference>
<organism evidence="1 2">
    <name type="scientific">Butyrivibrio proteoclasticus</name>
    <dbReference type="NCBI Taxonomy" id="43305"/>
    <lineage>
        <taxon>Bacteria</taxon>
        <taxon>Bacillati</taxon>
        <taxon>Bacillota</taxon>
        <taxon>Clostridia</taxon>
        <taxon>Lachnospirales</taxon>
        <taxon>Lachnospiraceae</taxon>
        <taxon>Butyrivibrio</taxon>
    </lineage>
</organism>
<dbReference type="Proteomes" id="UP000182624">
    <property type="component" value="Unassembled WGS sequence"/>
</dbReference>
<evidence type="ECO:0008006" key="3">
    <source>
        <dbReference type="Google" id="ProtNLM"/>
    </source>
</evidence>
<sequence length="220" mass="26018">MVLKSLKRIEELLAEYPELHIENESEDDIKISGRISIHRSIKQFVLKKAYEIEIFIPKHEDMLPYVIDKGKAINIEYQHIYENGQLCIATDVDMQLAFSSDPSLVKWMKDFVEPYFVSYEYYERYGIYPLGERSHGADGIIQSYMDIFDVDERSAKQIIYFLSYKQYRGHQPCPCGSGKRMRSCHRKLLQQFFDNPTLHEQVRTDCMNIVMEAMNNEFTR</sequence>
<keyword evidence="2" id="KW-1185">Reference proteome</keyword>
<dbReference type="AlphaFoldDB" id="A0A1I5PYP7"/>
<accession>A0A1I5PYP7</accession>
<proteinExistence type="predicted"/>
<evidence type="ECO:0000313" key="2">
    <source>
        <dbReference type="Proteomes" id="UP000182624"/>
    </source>
</evidence>
<dbReference type="RefSeq" id="WP_074883033.1">
    <property type="nucleotide sequence ID" value="NZ_FOXO01000001.1"/>
</dbReference>